<organism evidence="3 4">
    <name type="scientific">Nocardia implantans</name>
    <dbReference type="NCBI Taxonomy" id="3108168"/>
    <lineage>
        <taxon>Bacteria</taxon>
        <taxon>Bacillati</taxon>
        <taxon>Actinomycetota</taxon>
        <taxon>Actinomycetes</taxon>
        <taxon>Mycobacteriales</taxon>
        <taxon>Nocardiaceae</taxon>
        <taxon>Nocardia</taxon>
    </lineage>
</organism>
<evidence type="ECO:0000313" key="3">
    <source>
        <dbReference type="EMBL" id="MEB3513511.1"/>
    </source>
</evidence>
<proteinExistence type="predicted"/>
<accession>A0ABU6B188</accession>
<dbReference type="Proteomes" id="UP001348098">
    <property type="component" value="Unassembled WGS sequence"/>
</dbReference>
<keyword evidence="4" id="KW-1185">Reference proteome</keyword>
<dbReference type="Pfam" id="PF13577">
    <property type="entry name" value="SnoaL_4"/>
    <property type="match status" value="1"/>
</dbReference>
<feature type="chain" id="PRO_5046512124" evidence="1">
    <location>
        <begin position="26"/>
        <end position="172"/>
    </location>
</feature>
<dbReference type="Gene3D" id="3.10.450.50">
    <property type="match status" value="1"/>
</dbReference>
<evidence type="ECO:0000313" key="4">
    <source>
        <dbReference type="Proteomes" id="UP001348098"/>
    </source>
</evidence>
<dbReference type="PROSITE" id="PS51257">
    <property type="entry name" value="PROKAR_LIPOPROTEIN"/>
    <property type="match status" value="1"/>
</dbReference>
<keyword evidence="1" id="KW-0732">Signal</keyword>
<evidence type="ECO:0000256" key="1">
    <source>
        <dbReference type="SAM" id="SignalP"/>
    </source>
</evidence>
<dbReference type="InterPro" id="IPR037401">
    <property type="entry name" value="SnoaL-like"/>
</dbReference>
<gene>
    <name evidence="3" type="ORF">U3653_26085</name>
</gene>
<dbReference type="RefSeq" id="WP_195082711.1">
    <property type="nucleotide sequence ID" value="NZ_JAYESH010000012.1"/>
</dbReference>
<reference evidence="3 4" key="1">
    <citation type="submission" date="2023-12" db="EMBL/GenBank/DDBJ databases">
        <title>novel species in genus Nocarida.</title>
        <authorList>
            <person name="Li Z."/>
        </authorList>
    </citation>
    <scope>NUCLEOTIDE SEQUENCE [LARGE SCALE GENOMIC DNA]</scope>
    <source>
        <strain evidence="3 4">CDC186</strain>
    </source>
</reference>
<name>A0ABU6B188_9NOCA</name>
<comment type="caution">
    <text evidence="3">The sequence shown here is derived from an EMBL/GenBank/DDBJ whole genome shotgun (WGS) entry which is preliminary data.</text>
</comment>
<dbReference type="SUPFAM" id="SSF54427">
    <property type="entry name" value="NTF2-like"/>
    <property type="match status" value="1"/>
</dbReference>
<dbReference type="EMBL" id="JAYKYQ010000012">
    <property type="protein sequence ID" value="MEB3513511.1"/>
    <property type="molecule type" value="Genomic_DNA"/>
</dbReference>
<feature type="signal peptide" evidence="1">
    <location>
        <begin position="1"/>
        <end position="25"/>
    </location>
</feature>
<sequence length="172" mass="18462">MRGLRLALPLLTLPLAALTAACASATATPTAQLRELMDRQEITALVDRLGRALDEGRFDDLRAIYTPGATAKTPGGTAEGRDALITQASRNHGEHLRIQHVVGNVLIDLHGDTAEVRANLIATFALATSDGTPPPPVYTLGEVYRFDAVRTGEGWRLSRVQTTPAWSTGKRP</sequence>
<dbReference type="InterPro" id="IPR032710">
    <property type="entry name" value="NTF2-like_dom_sf"/>
</dbReference>
<evidence type="ECO:0000259" key="2">
    <source>
        <dbReference type="Pfam" id="PF13577"/>
    </source>
</evidence>
<dbReference type="CDD" id="cd00531">
    <property type="entry name" value="NTF2_like"/>
    <property type="match status" value="1"/>
</dbReference>
<protein>
    <submittedName>
        <fullName evidence="3">Nuclear transport factor 2 family protein</fullName>
    </submittedName>
</protein>
<feature type="domain" description="SnoaL-like" evidence="2">
    <location>
        <begin position="34"/>
        <end position="160"/>
    </location>
</feature>